<dbReference type="PANTHER" id="PTHR24074">
    <property type="entry name" value="CO-CHAPERONE PROTEIN DJLA"/>
    <property type="match status" value="1"/>
</dbReference>
<dbReference type="SUPFAM" id="SSF46565">
    <property type="entry name" value="Chaperone J-domain"/>
    <property type="match status" value="1"/>
</dbReference>
<dbReference type="EMBL" id="ML976991">
    <property type="protein sequence ID" value="KAF1956582.1"/>
    <property type="molecule type" value="Genomic_DNA"/>
</dbReference>
<reference evidence="4" key="1">
    <citation type="journal article" date="2020" name="Stud. Mycol.">
        <title>101 Dothideomycetes genomes: a test case for predicting lifestyles and emergence of pathogens.</title>
        <authorList>
            <person name="Haridas S."/>
            <person name="Albert R."/>
            <person name="Binder M."/>
            <person name="Bloem J."/>
            <person name="Labutti K."/>
            <person name="Salamov A."/>
            <person name="Andreopoulos B."/>
            <person name="Baker S."/>
            <person name="Barry K."/>
            <person name="Bills G."/>
            <person name="Bluhm B."/>
            <person name="Cannon C."/>
            <person name="Castanera R."/>
            <person name="Culley D."/>
            <person name="Daum C."/>
            <person name="Ezra D."/>
            <person name="Gonzalez J."/>
            <person name="Henrissat B."/>
            <person name="Kuo A."/>
            <person name="Liang C."/>
            <person name="Lipzen A."/>
            <person name="Lutzoni F."/>
            <person name="Magnuson J."/>
            <person name="Mondo S."/>
            <person name="Nolan M."/>
            <person name="Ohm R."/>
            <person name="Pangilinan J."/>
            <person name="Park H.-J."/>
            <person name="Ramirez L."/>
            <person name="Alfaro M."/>
            <person name="Sun H."/>
            <person name="Tritt A."/>
            <person name="Yoshinaga Y."/>
            <person name="Zwiers L.-H."/>
            <person name="Turgeon B."/>
            <person name="Goodwin S."/>
            <person name="Spatafora J."/>
            <person name="Crous P."/>
            <person name="Grigoriev I."/>
        </authorList>
    </citation>
    <scope>NUCLEOTIDE SEQUENCE</scope>
    <source>
        <strain evidence="4">CBS 675.92</strain>
    </source>
</reference>
<gene>
    <name evidence="4" type="ORF">CC80DRAFT_363688</name>
</gene>
<keyword evidence="2" id="KW-0472">Membrane</keyword>
<dbReference type="Proteomes" id="UP000800035">
    <property type="component" value="Unassembled WGS sequence"/>
</dbReference>
<dbReference type="InterPro" id="IPR036869">
    <property type="entry name" value="J_dom_sf"/>
</dbReference>
<keyword evidence="5" id="KW-1185">Reference proteome</keyword>
<feature type="domain" description="J" evidence="3">
    <location>
        <begin position="29"/>
        <end position="100"/>
    </location>
</feature>
<keyword evidence="2" id="KW-0812">Transmembrane</keyword>
<dbReference type="AlphaFoldDB" id="A0A6A5TY61"/>
<feature type="non-terminal residue" evidence="4">
    <location>
        <position position="1"/>
    </location>
</feature>
<evidence type="ECO:0000313" key="4">
    <source>
        <dbReference type="EMBL" id="KAF1956582.1"/>
    </source>
</evidence>
<evidence type="ECO:0000313" key="5">
    <source>
        <dbReference type="Proteomes" id="UP000800035"/>
    </source>
</evidence>
<dbReference type="CDD" id="cd06257">
    <property type="entry name" value="DnaJ"/>
    <property type="match status" value="1"/>
</dbReference>
<sequence>RTHAHAPSSHGGEPDLSWPAPIHPHKTPTPYQILNCKRSDVYTKHHFYRLVKLYHPDRCGPSSPVAHLSPSVRIERYRLLVAAHTLLSDDAKRREYDAWGYGWAGHHQMPSYRSAASWAPEPRQWPPGHDPQQNATWEDWERWRQREESPHAAEPRDQFMTNFAFVALVFSIVTLGGVMQGTRANMLTSSAMEHHDKIHREASMELMRSKRATISGDRDERIRTFLEHREAVNAGEMAYQRLFPPSEHCAPDALARK</sequence>
<evidence type="ECO:0000259" key="3">
    <source>
        <dbReference type="PROSITE" id="PS50076"/>
    </source>
</evidence>
<dbReference type="InterPro" id="IPR001623">
    <property type="entry name" value="DnaJ_domain"/>
</dbReference>
<dbReference type="PROSITE" id="PS50076">
    <property type="entry name" value="DNAJ_2"/>
    <property type="match status" value="1"/>
</dbReference>
<dbReference type="InterPro" id="IPR050817">
    <property type="entry name" value="DjlA_DnaK_co-chaperone"/>
</dbReference>
<evidence type="ECO:0000256" key="2">
    <source>
        <dbReference type="SAM" id="Phobius"/>
    </source>
</evidence>
<feature type="non-terminal residue" evidence="4">
    <location>
        <position position="257"/>
    </location>
</feature>
<accession>A0A6A5TY61</accession>
<proteinExistence type="predicted"/>
<dbReference type="OrthoDB" id="445556at2759"/>
<evidence type="ECO:0000256" key="1">
    <source>
        <dbReference type="SAM" id="MobiDB-lite"/>
    </source>
</evidence>
<protein>
    <recommendedName>
        <fullName evidence="3">J domain-containing protein</fullName>
    </recommendedName>
</protein>
<organism evidence="4 5">
    <name type="scientific">Byssothecium circinans</name>
    <dbReference type="NCBI Taxonomy" id="147558"/>
    <lineage>
        <taxon>Eukaryota</taxon>
        <taxon>Fungi</taxon>
        <taxon>Dikarya</taxon>
        <taxon>Ascomycota</taxon>
        <taxon>Pezizomycotina</taxon>
        <taxon>Dothideomycetes</taxon>
        <taxon>Pleosporomycetidae</taxon>
        <taxon>Pleosporales</taxon>
        <taxon>Massarineae</taxon>
        <taxon>Massarinaceae</taxon>
        <taxon>Byssothecium</taxon>
    </lineage>
</organism>
<feature type="region of interest" description="Disordered" evidence="1">
    <location>
        <begin position="1"/>
        <end position="22"/>
    </location>
</feature>
<dbReference type="Gene3D" id="1.10.287.110">
    <property type="entry name" value="DnaJ domain"/>
    <property type="match status" value="1"/>
</dbReference>
<dbReference type="Pfam" id="PF00226">
    <property type="entry name" value="DnaJ"/>
    <property type="match status" value="1"/>
</dbReference>
<keyword evidence="2" id="KW-1133">Transmembrane helix</keyword>
<feature type="transmembrane region" description="Helical" evidence="2">
    <location>
        <begin position="159"/>
        <end position="179"/>
    </location>
</feature>
<name>A0A6A5TY61_9PLEO</name>